<dbReference type="PANTHER" id="PTHR43071">
    <property type="entry name" value="2-AMINO-4-HYDROXY-6-HYDROXYMETHYLDIHYDROPTERIDINE PYROPHOSPHOKINASE"/>
    <property type="match status" value="1"/>
</dbReference>
<reference evidence="11" key="1">
    <citation type="submission" date="2016-04" db="EMBL/GenBank/DDBJ databases">
        <authorList>
            <person name="Antunes L.P."/>
            <person name="Martins L.F."/>
            <person name="Pereira R.V."/>
            <person name="Thomas A.M."/>
            <person name="Barbosa D."/>
            <person name="Nascimento L."/>
            <person name="Silva G.M."/>
            <person name="Condomitti G.W."/>
            <person name="Digiampietri L.A."/>
            <person name="Lombardi K.C."/>
            <person name="Ramos P.L."/>
            <person name="Quaggio R.B."/>
            <person name="Oliveira J.C."/>
            <person name="Pascon R.C."/>
            <person name="Cruz J.B."/>
            <person name="Silva A.M."/>
            <person name="Setubal J.C."/>
        </authorList>
    </citation>
    <scope>NUCLEOTIDE SEQUENCE [LARGE SCALE GENOMIC DNA]</scope>
</reference>
<keyword evidence="7" id="KW-0067">ATP-binding</keyword>
<evidence type="ECO:0000256" key="8">
    <source>
        <dbReference type="ARBA" id="ARBA00022909"/>
    </source>
</evidence>
<keyword evidence="8" id="KW-0289">Folate biosynthesis</keyword>
<keyword evidence="6 10" id="KW-0418">Kinase</keyword>
<dbReference type="UniPathway" id="UPA00077">
    <property type="reaction ID" value="UER00155"/>
</dbReference>
<dbReference type="PROSITE" id="PS00794">
    <property type="entry name" value="HPPK"/>
    <property type="match status" value="1"/>
</dbReference>
<dbReference type="AlphaFoldDB" id="A0A1Y2T5M9"/>
<dbReference type="PANTHER" id="PTHR43071:SF1">
    <property type="entry name" value="2-AMINO-4-HYDROXY-6-HYDROXYMETHYLDIHYDROPTERIDINE PYROPHOSPHOKINASE"/>
    <property type="match status" value="1"/>
</dbReference>
<dbReference type="GO" id="GO:0046654">
    <property type="term" value="P:tetrahydrofolate biosynthetic process"/>
    <property type="evidence" value="ECO:0007669"/>
    <property type="project" value="UniProtKB-UniPathway"/>
</dbReference>
<evidence type="ECO:0000256" key="4">
    <source>
        <dbReference type="ARBA" id="ARBA00022679"/>
    </source>
</evidence>
<dbReference type="SUPFAM" id="SSF55083">
    <property type="entry name" value="6-hydroxymethyl-7,8-dihydropterin pyrophosphokinase, HPPK"/>
    <property type="match status" value="1"/>
</dbReference>
<gene>
    <name evidence="10" type="ORF">A6D92_16440</name>
</gene>
<comment type="caution">
    <text evidence="10">The sequence shown here is derived from an EMBL/GenBank/DDBJ whole genome shotgun (WGS) entry which is preliminary data.</text>
</comment>
<evidence type="ECO:0000259" key="9">
    <source>
        <dbReference type="PROSITE" id="PS00794"/>
    </source>
</evidence>
<dbReference type="CDD" id="cd00483">
    <property type="entry name" value="HPPK"/>
    <property type="match status" value="1"/>
</dbReference>
<dbReference type="EMBL" id="LWLV01001612">
    <property type="protein sequence ID" value="OTA40505.1"/>
    <property type="molecule type" value="Genomic_DNA"/>
</dbReference>
<evidence type="ECO:0000256" key="7">
    <source>
        <dbReference type="ARBA" id="ARBA00022840"/>
    </source>
</evidence>
<dbReference type="GO" id="GO:0016301">
    <property type="term" value="F:kinase activity"/>
    <property type="evidence" value="ECO:0007669"/>
    <property type="project" value="UniProtKB-KW"/>
</dbReference>
<evidence type="ECO:0000313" key="11">
    <source>
        <dbReference type="Proteomes" id="UP000194267"/>
    </source>
</evidence>
<dbReference type="GO" id="GO:0005524">
    <property type="term" value="F:ATP binding"/>
    <property type="evidence" value="ECO:0007669"/>
    <property type="project" value="UniProtKB-KW"/>
</dbReference>
<evidence type="ECO:0000256" key="1">
    <source>
        <dbReference type="ARBA" id="ARBA00000198"/>
    </source>
</evidence>
<evidence type="ECO:0000256" key="3">
    <source>
        <dbReference type="ARBA" id="ARBA00013253"/>
    </source>
</evidence>
<feature type="domain" description="7,8-dihydro-6-hydroxymethylpterin-pyrophosphokinase" evidence="9">
    <location>
        <begin position="88"/>
        <end position="99"/>
    </location>
</feature>
<feature type="non-terminal residue" evidence="10">
    <location>
        <position position="171"/>
    </location>
</feature>
<evidence type="ECO:0000256" key="2">
    <source>
        <dbReference type="ARBA" id="ARBA00005051"/>
    </source>
</evidence>
<evidence type="ECO:0000256" key="6">
    <source>
        <dbReference type="ARBA" id="ARBA00022777"/>
    </source>
</evidence>
<protein>
    <recommendedName>
        <fullName evidence="3">2-amino-4-hydroxy-6-hydroxymethyldihydropteridine diphosphokinase</fullName>
        <ecNumber evidence="3">2.7.6.3</ecNumber>
    </recommendedName>
</protein>
<dbReference type="EC" id="2.7.6.3" evidence="3"/>
<sequence>MTRAYLSLGANIGDPEAQLVEALRRLDASPGNRLAAVSSLYRTAPQGFTDQPDFLNCAVALDTALDPYALLALTQSVEAALGRVRTIRWGPRTIDIDILLHGEARLSDPRLTLPHPRMLERAFVLVPLLEVWQDGDGPAGISRAGLEARLGQLASQPVERVLDRASLLKRV</sequence>
<keyword evidence="4" id="KW-0808">Transferase</keyword>
<evidence type="ECO:0000256" key="5">
    <source>
        <dbReference type="ARBA" id="ARBA00022741"/>
    </source>
</evidence>
<dbReference type="Proteomes" id="UP000194267">
    <property type="component" value="Unassembled WGS sequence"/>
</dbReference>
<dbReference type="GO" id="GO:0003848">
    <property type="term" value="F:2-amino-4-hydroxy-6-hydroxymethyldihydropteridine diphosphokinase activity"/>
    <property type="evidence" value="ECO:0007669"/>
    <property type="project" value="UniProtKB-EC"/>
</dbReference>
<evidence type="ECO:0000313" key="10">
    <source>
        <dbReference type="EMBL" id="OTA40505.1"/>
    </source>
</evidence>
<dbReference type="NCBIfam" id="TIGR01498">
    <property type="entry name" value="folK"/>
    <property type="match status" value="1"/>
</dbReference>
<comment type="pathway">
    <text evidence="2">Cofactor biosynthesis; tetrahydrofolate biosynthesis; 2-amino-4-hydroxy-6-hydroxymethyl-7,8-dihydropteridine diphosphate from 7,8-dihydroneopterin triphosphate: step 4/4.</text>
</comment>
<accession>A0A1Y2T5M9</accession>
<dbReference type="InterPro" id="IPR000550">
    <property type="entry name" value="Hppk"/>
</dbReference>
<comment type="catalytic activity">
    <reaction evidence="1">
        <text>6-hydroxymethyl-7,8-dihydropterin + ATP = (7,8-dihydropterin-6-yl)methyl diphosphate + AMP + H(+)</text>
        <dbReference type="Rhea" id="RHEA:11412"/>
        <dbReference type="ChEBI" id="CHEBI:15378"/>
        <dbReference type="ChEBI" id="CHEBI:30616"/>
        <dbReference type="ChEBI" id="CHEBI:44841"/>
        <dbReference type="ChEBI" id="CHEBI:72950"/>
        <dbReference type="ChEBI" id="CHEBI:456215"/>
        <dbReference type="EC" id="2.7.6.3"/>
    </reaction>
</comment>
<dbReference type="Gene3D" id="3.30.70.560">
    <property type="entry name" value="7,8-Dihydro-6-hydroxymethylpterin-pyrophosphokinase HPPK"/>
    <property type="match status" value="1"/>
</dbReference>
<name>A0A1Y2T5M9_SYMTR</name>
<keyword evidence="5" id="KW-0547">Nucleotide-binding</keyword>
<proteinExistence type="predicted"/>
<dbReference type="Pfam" id="PF01288">
    <property type="entry name" value="HPPK"/>
    <property type="match status" value="1"/>
</dbReference>
<dbReference type="GO" id="GO:0046656">
    <property type="term" value="P:folic acid biosynthetic process"/>
    <property type="evidence" value="ECO:0007669"/>
    <property type="project" value="UniProtKB-KW"/>
</dbReference>
<organism evidence="10 11">
    <name type="scientific">Symbiobacterium thermophilum</name>
    <dbReference type="NCBI Taxonomy" id="2734"/>
    <lineage>
        <taxon>Bacteria</taxon>
        <taxon>Bacillati</taxon>
        <taxon>Bacillota</taxon>
        <taxon>Clostridia</taxon>
        <taxon>Eubacteriales</taxon>
        <taxon>Symbiobacteriaceae</taxon>
        <taxon>Symbiobacterium</taxon>
    </lineage>
</organism>
<dbReference type="InterPro" id="IPR035907">
    <property type="entry name" value="Hppk_sf"/>
</dbReference>